<feature type="domain" description="C3H1-type" evidence="16">
    <location>
        <begin position="210"/>
        <end position="237"/>
    </location>
</feature>
<evidence type="ECO:0000256" key="13">
    <source>
        <dbReference type="SAM" id="Coils"/>
    </source>
</evidence>
<keyword evidence="3" id="KW-0489">Methyltransferase</keyword>
<keyword evidence="9 12" id="KW-0863">Zinc-finger</keyword>
<evidence type="ECO:0000256" key="10">
    <source>
        <dbReference type="ARBA" id="ARBA00022833"/>
    </source>
</evidence>
<feature type="repeat" description="PPR" evidence="11">
    <location>
        <begin position="94"/>
        <end position="128"/>
    </location>
</feature>
<dbReference type="InterPro" id="IPR036855">
    <property type="entry name" value="Znf_CCCH_sf"/>
</dbReference>
<dbReference type="EC" id="2.1.1.33" evidence="2"/>
<dbReference type="Proteomes" id="UP001152797">
    <property type="component" value="Unassembled WGS sequence"/>
</dbReference>
<keyword evidence="15" id="KW-0472">Membrane</keyword>
<keyword evidence="4" id="KW-0808">Transferase</keyword>
<dbReference type="OrthoDB" id="428543at2759"/>
<dbReference type="PANTHER" id="PTHR47447:SF28">
    <property type="entry name" value="PENTACOTRIPEPTIDE-REPEAT REGION OF PRORP DOMAIN-CONTAINING PROTEIN"/>
    <property type="match status" value="1"/>
</dbReference>
<sequence>MPQVWRSRPGRAKGTVKDGSKASRAEVLTKQIANLAREKQLKKAQEVFQQFEQEGLVPSVYTFSSLINVHVRSGDLSGALKVRKAMRKKGVRPNVGIFTILLRGYSQAGNMHRARALLDEMVAEDIRPDTRAINTFFRGCLHRGDVPLAREVFETMESQWHIIPEFTSLRYMAQLLSQGLRLKDLKKLLRKAETAGETSKLLPLAPATHPLRRDPCIFWAAGKCTKGVNCTFFHDPEVEPENQETLQQERKAAMASMNLSLAHCSAMLGRWATCKRSLQYAQDFYGAKGEPRDGEGSHSLFQQLGFEEGRREVQRILQFASAAPAAPAAPDLLPYLCRTFLFSLTQSASDEEESVPSVSQRCVNELLQSFGLGEVLLRCSLSPEDALTTFQRSFSKAQRLRCSRVFENRRQEPPLPSSLPVKLEICSGNGDWVVAQAKAEQGLANWIALELRHDLVHNIFSRMVFEEVENLCLLRGDAAEIVPRHLQVGSLSHVFINFPEPPHFSGDESAESKHELLTGSFFQQLFGLVSMSFHGKGDDDVLGEGRPLGPIDDDDIPNEINTETFNKLQMPQDLAEAAQQTWANFLALYPSKIAAGETIFTAIFDAAPSLQAMFKSPKATTAERFVKGFGEVIRNAGSKSRMMNSVQIMGFRHLEFDINVEKVEAFRDALLDLFDLEMTEFSAKGRYAMALLINYIGGALIFMRHDYQPRIELIHSTWQVAKLGVQEHFKKEKDEKVKREESHHSKREGRRRGSMKKHEKHEEKQADNTPVSNSAETQPSKFDNVEDVPTNFAEMFNFNVSAMGFGASEPWMSMVLDQLDDLVMNVANTTRMKEECEKLALFLSKHQGPVVLSEVRSVALSSLKSFVSAWDEEHETAWTWFWSNVERLLSDLDGKLQVQEQELEKFMQSSKRLEHVVQNVHLKFFEIAPAGQEFFKESKTRMYHIAERTLELTLSIHREPKETVDQLSSLGLRHVGMSIPVEFFPPFVQAAVEALQEVTSDEMVVNAFRWSVTLIGKILSRTVTEGSTLVMRAITLNERLALQKAVALTARSQRASQLLYVTVGTRSISPLLWAIENASLTAADAILQDLLTIRADRHNYYYGCDALFARHPDIIQLLIDRARPLMPTLLDGLIWRSRYAVEGKRRVNYYVKHLIEDSEGNFNQALKWVVQSRDTELVRHPTFELVSDTVWEGLALRAFALDHGIFLGFLIVFATAQSFLQHTNKGNPEAATRTTIFACRLIIYQGNIPLLLMHNFMQMRANFRDGKTVKFWRLRYPMYLQKANNLYKMGLLICLSLMCLLDPILWCLSAGDFQGAGLFTQKCPRASGLRDVYSVLSMLTSLFYWLILGSLSGLSMRVSAYCLLCGQVIGELGLFLVSMAFLILSFASSLSALEHSSWAFSGLPRAALSLWELSLGMISSKQLHSLGDDFTLYLALSIFVTL</sequence>
<accession>A0A9P1FR49</accession>
<organism evidence="17">
    <name type="scientific">Cladocopium goreaui</name>
    <dbReference type="NCBI Taxonomy" id="2562237"/>
    <lineage>
        <taxon>Eukaryota</taxon>
        <taxon>Sar</taxon>
        <taxon>Alveolata</taxon>
        <taxon>Dinophyceae</taxon>
        <taxon>Suessiales</taxon>
        <taxon>Symbiodiniaceae</taxon>
        <taxon>Cladocopium</taxon>
    </lineage>
</organism>
<dbReference type="InterPro" id="IPR000571">
    <property type="entry name" value="Znf_CCCH"/>
</dbReference>
<dbReference type="SUPFAM" id="SSF46458">
    <property type="entry name" value="Globin-like"/>
    <property type="match status" value="2"/>
</dbReference>
<feature type="coiled-coil region" evidence="13">
    <location>
        <begin position="889"/>
        <end position="916"/>
    </location>
</feature>
<feature type="transmembrane region" description="Helical" evidence="15">
    <location>
        <begin position="1237"/>
        <end position="1257"/>
    </location>
</feature>
<feature type="zinc finger region" description="C3H1-type" evidence="12">
    <location>
        <begin position="210"/>
        <end position="237"/>
    </location>
</feature>
<dbReference type="Gene3D" id="3.40.50.150">
    <property type="entry name" value="Vaccinia Virus protein VP39"/>
    <property type="match status" value="1"/>
</dbReference>
<protein>
    <recommendedName>
        <fullName evidence="2">tRNA (guanine(46)-N(7))-methyltransferase</fullName>
        <ecNumber evidence="2">2.1.1.33</ecNumber>
    </recommendedName>
</protein>
<feature type="region of interest" description="Disordered" evidence="14">
    <location>
        <begin position="1"/>
        <end position="20"/>
    </location>
</feature>
<dbReference type="Gene3D" id="1.10.490.10">
    <property type="entry name" value="Globins"/>
    <property type="match status" value="2"/>
</dbReference>
<comment type="caution">
    <text evidence="17">The sequence shown here is derived from an EMBL/GenBank/DDBJ whole genome shotgun (WGS) entry which is preliminary data.</text>
</comment>
<dbReference type="Pfam" id="PF17177">
    <property type="entry name" value="PPR_long"/>
    <property type="match status" value="1"/>
</dbReference>
<feature type="coiled-coil region" evidence="13">
    <location>
        <begin position="25"/>
        <end position="54"/>
    </location>
</feature>
<feature type="repeat" description="PPR" evidence="11">
    <location>
        <begin position="59"/>
        <end position="93"/>
    </location>
</feature>
<comment type="catalytic activity">
    <reaction evidence="1">
        <text>guanosine(46) in tRNA + S-adenosyl-L-methionine = N(7)-methylguanosine(46) in tRNA + S-adenosyl-L-homocysteine</text>
        <dbReference type="Rhea" id="RHEA:42708"/>
        <dbReference type="Rhea" id="RHEA-COMP:10188"/>
        <dbReference type="Rhea" id="RHEA-COMP:10189"/>
        <dbReference type="ChEBI" id="CHEBI:57856"/>
        <dbReference type="ChEBI" id="CHEBI:59789"/>
        <dbReference type="ChEBI" id="CHEBI:74269"/>
        <dbReference type="ChEBI" id="CHEBI:74480"/>
        <dbReference type="EC" id="2.1.1.33"/>
    </reaction>
</comment>
<dbReference type="InterPro" id="IPR033443">
    <property type="entry name" value="PROP1-like_PPR_dom"/>
</dbReference>
<feature type="transmembrane region" description="Helical" evidence="15">
    <location>
        <begin position="1194"/>
        <end position="1216"/>
    </location>
</feature>
<dbReference type="GO" id="GO:0019825">
    <property type="term" value="F:oxygen binding"/>
    <property type="evidence" value="ECO:0007669"/>
    <property type="project" value="InterPro"/>
</dbReference>
<keyword evidence="7 12" id="KW-0479">Metal-binding</keyword>
<dbReference type="InterPro" id="IPR002885">
    <property type="entry name" value="PPR_rpt"/>
</dbReference>
<evidence type="ECO:0000256" key="12">
    <source>
        <dbReference type="PROSITE-ProRule" id="PRU00723"/>
    </source>
</evidence>
<evidence type="ECO:0000256" key="4">
    <source>
        <dbReference type="ARBA" id="ARBA00022679"/>
    </source>
</evidence>
<dbReference type="PANTHER" id="PTHR47447">
    <property type="entry name" value="OS03G0856100 PROTEIN"/>
    <property type="match status" value="1"/>
</dbReference>
<feature type="transmembrane region" description="Helical" evidence="15">
    <location>
        <begin position="1358"/>
        <end position="1384"/>
    </location>
</feature>
<dbReference type="PROSITE" id="PS51375">
    <property type="entry name" value="PPR"/>
    <property type="match status" value="2"/>
</dbReference>
<dbReference type="GO" id="GO:0020037">
    <property type="term" value="F:heme binding"/>
    <property type="evidence" value="ECO:0007669"/>
    <property type="project" value="InterPro"/>
</dbReference>
<feature type="transmembrane region" description="Helical" evidence="15">
    <location>
        <begin position="1332"/>
        <end position="1352"/>
    </location>
</feature>
<feature type="transmembrane region" description="Helical" evidence="15">
    <location>
        <begin position="1286"/>
        <end position="1311"/>
    </location>
</feature>
<proteinExistence type="predicted"/>
<dbReference type="PROSITE" id="PS51625">
    <property type="entry name" value="SAM_MT_TRMB"/>
    <property type="match status" value="1"/>
</dbReference>
<dbReference type="CDD" id="cd01040">
    <property type="entry name" value="Mb-like"/>
    <property type="match status" value="2"/>
</dbReference>
<keyword evidence="10 12" id="KW-0862">Zinc</keyword>
<evidence type="ECO:0000256" key="11">
    <source>
        <dbReference type="PROSITE-ProRule" id="PRU00708"/>
    </source>
</evidence>
<keyword evidence="15" id="KW-0812">Transmembrane</keyword>
<evidence type="ECO:0000256" key="9">
    <source>
        <dbReference type="ARBA" id="ARBA00022771"/>
    </source>
</evidence>
<evidence type="ECO:0000256" key="2">
    <source>
        <dbReference type="ARBA" id="ARBA00011977"/>
    </source>
</evidence>
<evidence type="ECO:0000256" key="8">
    <source>
        <dbReference type="ARBA" id="ARBA00022737"/>
    </source>
</evidence>
<keyword evidence="5" id="KW-0949">S-adenosyl-L-methionine</keyword>
<dbReference type="InterPro" id="IPR011990">
    <property type="entry name" value="TPR-like_helical_dom_sf"/>
</dbReference>
<evidence type="ECO:0000256" key="6">
    <source>
        <dbReference type="ARBA" id="ARBA00022694"/>
    </source>
</evidence>
<dbReference type="InterPro" id="IPR029063">
    <property type="entry name" value="SAM-dependent_MTases_sf"/>
</dbReference>
<evidence type="ECO:0000313" key="17">
    <source>
        <dbReference type="EMBL" id="CAI3983735.1"/>
    </source>
</evidence>
<dbReference type="SUPFAM" id="SSF53335">
    <property type="entry name" value="S-adenosyl-L-methionine-dependent methyltransferases"/>
    <property type="match status" value="1"/>
</dbReference>
<evidence type="ECO:0000256" key="14">
    <source>
        <dbReference type="SAM" id="MobiDB-lite"/>
    </source>
</evidence>
<dbReference type="InterPro" id="IPR012292">
    <property type="entry name" value="Globin/Proto"/>
</dbReference>
<dbReference type="EMBL" id="CAMXCT020000833">
    <property type="protein sequence ID" value="CAL1137110.1"/>
    <property type="molecule type" value="Genomic_DNA"/>
</dbReference>
<evidence type="ECO:0000259" key="16">
    <source>
        <dbReference type="PROSITE" id="PS50103"/>
    </source>
</evidence>
<keyword evidence="6" id="KW-0819">tRNA processing</keyword>
<feature type="compositionally biased region" description="Polar residues" evidence="14">
    <location>
        <begin position="767"/>
        <end position="781"/>
    </location>
</feature>
<gene>
    <name evidence="17" type="ORF">C1SCF055_LOCUS11325</name>
</gene>
<dbReference type="InterPro" id="IPR003358">
    <property type="entry name" value="tRNA_(Gua-N-7)_MeTrfase_Trmb"/>
</dbReference>
<dbReference type="GO" id="GO:0008270">
    <property type="term" value="F:zinc ion binding"/>
    <property type="evidence" value="ECO:0007669"/>
    <property type="project" value="UniProtKB-KW"/>
</dbReference>
<feature type="region of interest" description="Disordered" evidence="14">
    <location>
        <begin position="731"/>
        <end position="785"/>
    </location>
</feature>
<keyword evidence="15" id="KW-1133">Transmembrane helix</keyword>
<evidence type="ECO:0000256" key="7">
    <source>
        <dbReference type="ARBA" id="ARBA00022723"/>
    </source>
</evidence>
<dbReference type="InterPro" id="IPR009050">
    <property type="entry name" value="Globin-like_sf"/>
</dbReference>
<dbReference type="PROSITE" id="PS50103">
    <property type="entry name" value="ZF_C3H1"/>
    <property type="match status" value="1"/>
</dbReference>
<dbReference type="InterPro" id="IPR044399">
    <property type="entry name" value="Mb-like_M"/>
</dbReference>
<dbReference type="GO" id="GO:0008176">
    <property type="term" value="F:tRNA (guanine(46)-N7)-methyltransferase activity"/>
    <property type="evidence" value="ECO:0007669"/>
    <property type="project" value="UniProtKB-EC"/>
</dbReference>
<name>A0A9P1FR49_9DINO</name>
<dbReference type="Gene3D" id="1.25.40.10">
    <property type="entry name" value="Tetratricopeptide repeat domain"/>
    <property type="match status" value="1"/>
</dbReference>
<dbReference type="NCBIfam" id="TIGR00756">
    <property type="entry name" value="PPR"/>
    <property type="match status" value="2"/>
</dbReference>
<evidence type="ECO:0000313" key="18">
    <source>
        <dbReference type="EMBL" id="CAL1137110.1"/>
    </source>
</evidence>
<evidence type="ECO:0000313" key="19">
    <source>
        <dbReference type="Proteomes" id="UP001152797"/>
    </source>
</evidence>
<dbReference type="EMBL" id="CAMXCT030000833">
    <property type="protein sequence ID" value="CAL4771047.1"/>
    <property type="molecule type" value="Genomic_DNA"/>
</dbReference>
<keyword evidence="19" id="KW-1185">Reference proteome</keyword>
<dbReference type="EMBL" id="CAMXCT010000833">
    <property type="protein sequence ID" value="CAI3983735.1"/>
    <property type="molecule type" value="Genomic_DNA"/>
</dbReference>
<dbReference type="SUPFAM" id="SSF90229">
    <property type="entry name" value="CCCH zinc finger"/>
    <property type="match status" value="1"/>
</dbReference>
<evidence type="ECO:0000256" key="5">
    <source>
        <dbReference type="ARBA" id="ARBA00022691"/>
    </source>
</evidence>
<feature type="compositionally biased region" description="Basic residues" evidence="14">
    <location>
        <begin position="744"/>
        <end position="759"/>
    </location>
</feature>
<evidence type="ECO:0000256" key="1">
    <source>
        <dbReference type="ARBA" id="ARBA00000142"/>
    </source>
</evidence>
<evidence type="ECO:0000256" key="15">
    <source>
        <dbReference type="SAM" id="Phobius"/>
    </source>
</evidence>
<feature type="non-terminal residue" evidence="17">
    <location>
        <position position="1442"/>
    </location>
</feature>
<dbReference type="Pfam" id="PF02390">
    <property type="entry name" value="Methyltransf_4"/>
    <property type="match status" value="1"/>
</dbReference>
<evidence type="ECO:0000256" key="3">
    <source>
        <dbReference type="ARBA" id="ARBA00022603"/>
    </source>
</evidence>
<keyword evidence="8" id="KW-0677">Repeat</keyword>
<keyword evidence="13" id="KW-0175">Coiled coil</keyword>
<reference evidence="18" key="2">
    <citation type="submission" date="2024-04" db="EMBL/GenBank/DDBJ databases">
        <authorList>
            <person name="Chen Y."/>
            <person name="Shah S."/>
            <person name="Dougan E. K."/>
            <person name="Thang M."/>
            <person name="Chan C."/>
        </authorList>
    </citation>
    <scope>NUCLEOTIDE SEQUENCE [LARGE SCALE GENOMIC DNA]</scope>
</reference>
<feature type="compositionally biased region" description="Basic and acidic residues" evidence="14">
    <location>
        <begin position="731"/>
        <end position="743"/>
    </location>
</feature>
<reference evidence="17" key="1">
    <citation type="submission" date="2022-10" db="EMBL/GenBank/DDBJ databases">
        <authorList>
            <person name="Chen Y."/>
            <person name="Dougan E. K."/>
            <person name="Chan C."/>
            <person name="Rhodes N."/>
            <person name="Thang M."/>
        </authorList>
    </citation>
    <scope>NUCLEOTIDE SEQUENCE</scope>
</reference>